<dbReference type="EMBL" id="JABEBT010000111">
    <property type="protein sequence ID" value="KAF7632127.1"/>
    <property type="molecule type" value="Genomic_DNA"/>
</dbReference>
<dbReference type="FunFam" id="1.20.58.530:FF:000001">
    <property type="entry name" value="Myosin heavy chain"/>
    <property type="match status" value="1"/>
</dbReference>
<feature type="domain" description="Myosin N-terminal SH3-like" evidence="11">
    <location>
        <begin position="28"/>
        <end position="77"/>
    </location>
</feature>
<dbReference type="GO" id="GO:0005524">
    <property type="term" value="F:ATP binding"/>
    <property type="evidence" value="ECO:0007669"/>
    <property type="project" value="UniProtKB-UniRule"/>
</dbReference>
<protein>
    <recommendedName>
        <fullName evidence="14">Myosin heavy chain</fullName>
    </recommendedName>
</protein>
<accession>A0A8S9ZFN6</accession>
<dbReference type="PRINTS" id="PR00193">
    <property type="entry name" value="MYOSINHEAVY"/>
</dbReference>
<evidence type="ECO:0000256" key="1">
    <source>
        <dbReference type="ARBA" id="ARBA00008314"/>
    </source>
</evidence>
<feature type="compositionally biased region" description="Basic and acidic residues" evidence="9">
    <location>
        <begin position="1121"/>
        <end position="1138"/>
    </location>
</feature>
<dbReference type="FunFam" id="3.40.850.10:FF:000024">
    <property type="entry name" value="Myosin heavy chain, isoform J"/>
    <property type="match status" value="1"/>
</dbReference>
<evidence type="ECO:0000256" key="5">
    <source>
        <dbReference type="ARBA" id="ARBA00023123"/>
    </source>
</evidence>
<dbReference type="FunFam" id="1.10.10.820:FF:000001">
    <property type="entry name" value="Myosin heavy chain"/>
    <property type="match status" value="1"/>
</dbReference>
<keyword evidence="4" id="KW-0175">Coiled coil</keyword>
<dbReference type="OrthoDB" id="6108017at2759"/>
<feature type="region of interest" description="Disordered" evidence="9">
    <location>
        <begin position="1121"/>
        <end position="1144"/>
    </location>
</feature>
<feature type="domain" description="Myosin motor" evidence="10">
    <location>
        <begin position="81"/>
        <end position="777"/>
    </location>
</feature>
<dbReference type="SMART" id="SM00242">
    <property type="entry name" value="MYSc"/>
    <property type="match status" value="1"/>
</dbReference>
<sequence>MDYEKDPGWQYLRRTREQIIQDQSKPYDSKKNCWIPESEEGYIAAEIVSSGKDKTTVKLANGTEKTVKPEEIQEMNPPKFEKTEDMSNLTFLNDASVLHNLRARYSCMLIYTYSGLFCVVINPYKRLPIYTDSVARMYMGKRRTEMPPHLFAVSDEAYRNMLQNHENQSMLITGESGAGKTENTKKVIAYFASVGASQQAQTGGGDKGPTLEDQIVQTNPVLEAFGNAKTVRNNNSSRFGKFIRIHFNKQGKLASCDIEHYLLEKSRVIRQAPGERCYHIFYQIFSDHLPELKKQLLLNKPVKDYYFIAQAELTIDGVNDQEEHQLTHEAFHVLNFSDDEIQNVYRLVAGIVHMGNMKFKQRPREEQAETDGTDDAINASKMYGVQSEDFLKALLKPRVKVGTEWVNKGQNMEQVAWSVGAMSKGLYTRIFNWLVQKCNVTLAKEGTKKDFFIGVLDIAGFEIFDFNSFEQLWINFVNEKLQQFFNHHMFVLEQEEYAREGIEWTFIDFGLDLQACIELIEKPMGIIAMLDEECIVPKASDQTLAAKLIEQHLGKHPNFEKPKPPKGKQAEAHFAMLRYNVTAWLEKNKDPLNDTLVGVLKSSADNSLLVNLWADYTTQEEAAEKSKKGEKASKKKGKAASFQTISMIYRESLNNLMNMLNQTHPHFIRCIIPNEKKQCGLIDASLVLNQLTCNGVLEGIRICRKGFPNRTFHPDFVQRYALLAAAESRGKDPKACAVAMLARLVKQGDLNEDQFKVGKTKVFFRAGVVAHVEDLRDARLSQLITGLQAQCRWHTSLIQLEQLRKQALAYRTVQCNVRSWLQLRTWSWFRLYSKVRPLCVKGKAQQAMEKVEEQLKSVQESLQKEQELTEKLEKEAKQILAEREEMLKELEKSSTRGFEVQQRLETLNSAKEQLESDSSQVNAKLASEEGRAIELQKARKKTEAECETLRKNISELDIGVRKIEAEKNAKENQLRTLADEALKQEATINKLARERKQQQELTLKLQADLQAEAERNSQSKSHRQKLQNTLESVEEEMDREKRNRTEADKARRKLEGEVRIARENLEEIGKQRQDMESSLKRKEADMFALSVRFEEAQSQASKVQSHAKELDARCKELESELENERQARARSERSRNDSQYEADELQERLDQHTLATQAQTELNKKKDAELAKLRREIDQLKLNFDSQSSTLKKKKGAGLAELLEQIDQLQRIKNRSEKDRNALQRQLESAQSQLDDECKQRMEMERRSKNFEGQLLELRLKTNEQSRQLQELQFTKGRLQNECADFGRQLEEIDSKITTASRLKSQYFSQAEELKRAAGEEQREKQAIGTHIKNLQHELEQLRETLEEEVVSRSNLLRQLAREQSEAQQWRNKFEGEALVSDDELDELRRKQLAEIAELQNEIDVVNARLQSMEKQRTRLNAETDCARADADALGQQVHQLEKRQRAHEKQVEEWRHQSDDLQSELDSVQRESRMQAIEAHRLLTAQDSLQELVEGLRRENKQLSQEVHDLQEQQIDCQRTVNELEKLQRHLEGEKDELQHALDEAEAALEAEEGRVLRTQVELSQIRAEIEKRLQEKEEEFENTRKAHQRVIEGMQTSLEQESNAKAELARVKKKLEADVNELELALEHANRANDEAQKNIHRYNDQCKELQAQIDEDQRRRNEFREKFLIAEKRYQSLKQEHEELTLALETTQRFKKQLEGELNEIQIQNAETQADSQSLLLSKQKLEQELELIRADLNEASGEVLAQQERAKNGAIDAAKLSDELRAEQESSNLIERQKKMLETQVKDIQIRIEETEMAAIKAGPKLAAKLEVQLKAVESELENEQRRQSDTVKNSSKAERRIRELQFEADEERKNYEKLCDLADKLQAKIRNQKKQLEETEEHANLNLQKYKQIQLSVDNAEERAQTAENSLARMRSRSRLNVSQQRTSTGLSKSETFA</sequence>
<dbReference type="Gene3D" id="3.40.850.10">
    <property type="entry name" value="Kinesin motor domain"/>
    <property type="match status" value="1"/>
</dbReference>
<dbReference type="InterPro" id="IPR002928">
    <property type="entry name" value="Myosin_tail"/>
</dbReference>
<feature type="region of interest" description="Actin-binding" evidence="8">
    <location>
        <begin position="653"/>
        <end position="675"/>
    </location>
</feature>
<dbReference type="Gene3D" id="1.20.58.530">
    <property type="match status" value="1"/>
</dbReference>
<feature type="compositionally biased region" description="Polar residues" evidence="9">
    <location>
        <begin position="1924"/>
        <end position="1943"/>
    </location>
</feature>
<feature type="region of interest" description="Disordered" evidence="9">
    <location>
        <begin position="1823"/>
        <end position="1842"/>
    </location>
</feature>
<dbReference type="Gene3D" id="1.20.5.4820">
    <property type="match status" value="1"/>
</dbReference>
<evidence type="ECO:0000256" key="4">
    <source>
        <dbReference type="ARBA" id="ARBA00023054"/>
    </source>
</evidence>
<dbReference type="InterPro" id="IPR036961">
    <property type="entry name" value="Kinesin_motor_dom_sf"/>
</dbReference>
<organism evidence="12 13">
    <name type="scientific">Meloidogyne graminicola</name>
    <dbReference type="NCBI Taxonomy" id="189291"/>
    <lineage>
        <taxon>Eukaryota</taxon>
        <taxon>Metazoa</taxon>
        <taxon>Ecdysozoa</taxon>
        <taxon>Nematoda</taxon>
        <taxon>Chromadorea</taxon>
        <taxon>Rhabditida</taxon>
        <taxon>Tylenchina</taxon>
        <taxon>Tylenchomorpha</taxon>
        <taxon>Tylenchoidea</taxon>
        <taxon>Meloidogynidae</taxon>
        <taxon>Meloidogyninae</taxon>
        <taxon>Meloidogyne</taxon>
    </lineage>
</organism>
<dbReference type="Pfam" id="PF00063">
    <property type="entry name" value="Myosin_head"/>
    <property type="match status" value="1"/>
</dbReference>
<dbReference type="InterPro" id="IPR008989">
    <property type="entry name" value="Myosin_S1_N"/>
</dbReference>
<proteinExistence type="inferred from homology"/>
<evidence type="ECO:0000256" key="3">
    <source>
        <dbReference type="ARBA" id="ARBA00022840"/>
    </source>
</evidence>
<keyword evidence="3 8" id="KW-0067">ATP-binding</keyword>
<dbReference type="InterPro" id="IPR001609">
    <property type="entry name" value="Myosin_head_motor_dom-like"/>
</dbReference>
<dbReference type="Gene3D" id="1.10.10.820">
    <property type="match status" value="1"/>
</dbReference>
<feature type="compositionally biased region" description="Basic and acidic residues" evidence="9">
    <location>
        <begin position="1038"/>
        <end position="1051"/>
    </location>
</feature>
<feature type="compositionally biased region" description="Basic and acidic residues" evidence="9">
    <location>
        <begin position="1827"/>
        <end position="1842"/>
    </location>
</feature>
<feature type="region of interest" description="Disordered" evidence="9">
    <location>
        <begin position="1012"/>
        <end position="1051"/>
    </location>
</feature>
<keyword evidence="13" id="KW-1185">Reference proteome</keyword>
<keyword evidence="7 8" id="KW-0009">Actin-binding</keyword>
<keyword evidence="6 8" id="KW-0505">Motor protein</keyword>
<evidence type="ECO:0000256" key="8">
    <source>
        <dbReference type="PROSITE-ProRule" id="PRU00782"/>
    </source>
</evidence>
<dbReference type="GO" id="GO:0000146">
    <property type="term" value="F:microfilament motor activity"/>
    <property type="evidence" value="ECO:0007669"/>
    <property type="project" value="TreeGrafter"/>
</dbReference>
<feature type="binding site" evidence="8">
    <location>
        <begin position="174"/>
        <end position="181"/>
    </location>
    <ligand>
        <name>ATP</name>
        <dbReference type="ChEBI" id="CHEBI:30616"/>
    </ligand>
</feature>
<evidence type="ECO:0000259" key="11">
    <source>
        <dbReference type="PROSITE" id="PS51844"/>
    </source>
</evidence>
<dbReference type="Gene3D" id="1.20.5.340">
    <property type="match status" value="3"/>
</dbReference>
<dbReference type="GO" id="GO:0016459">
    <property type="term" value="C:myosin complex"/>
    <property type="evidence" value="ECO:0007669"/>
    <property type="project" value="UniProtKB-KW"/>
</dbReference>
<dbReference type="GO" id="GO:0005863">
    <property type="term" value="C:striated muscle myosin thick filament"/>
    <property type="evidence" value="ECO:0007669"/>
    <property type="project" value="UniProtKB-ARBA"/>
</dbReference>
<dbReference type="FunFam" id="1.20.5.370:FF:000008">
    <property type="entry name" value="Myosin heavy chain"/>
    <property type="match status" value="1"/>
</dbReference>
<dbReference type="PROSITE" id="PS51456">
    <property type="entry name" value="MYOSIN_MOTOR"/>
    <property type="match status" value="1"/>
</dbReference>
<dbReference type="GO" id="GO:0051015">
    <property type="term" value="F:actin filament binding"/>
    <property type="evidence" value="ECO:0007669"/>
    <property type="project" value="InterPro"/>
</dbReference>
<evidence type="ECO:0000313" key="12">
    <source>
        <dbReference type="EMBL" id="KAF7632127.1"/>
    </source>
</evidence>
<dbReference type="Gene3D" id="1.20.120.720">
    <property type="entry name" value="Myosin VI head, motor domain, U50 subdomain"/>
    <property type="match status" value="1"/>
</dbReference>
<evidence type="ECO:0000256" key="7">
    <source>
        <dbReference type="ARBA" id="ARBA00023203"/>
    </source>
</evidence>
<evidence type="ECO:0000256" key="6">
    <source>
        <dbReference type="ARBA" id="ARBA00023175"/>
    </source>
</evidence>
<dbReference type="Pfam" id="PF01576">
    <property type="entry name" value="Myosin_tail_1"/>
    <property type="match status" value="1"/>
</dbReference>
<feature type="region of interest" description="Disordered" evidence="9">
    <location>
        <begin position="1909"/>
        <end position="1943"/>
    </location>
</feature>
<comment type="caution">
    <text evidence="12">The sequence shown here is derived from an EMBL/GenBank/DDBJ whole genome shotgun (WGS) entry which is preliminary data.</text>
</comment>
<dbReference type="InterPro" id="IPR014751">
    <property type="entry name" value="XRCC4-like_C"/>
</dbReference>
<dbReference type="PANTHER" id="PTHR13140:SF857">
    <property type="entry name" value="MYOSIN-11"/>
    <property type="match status" value="1"/>
</dbReference>
<dbReference type="GO" id="GO:0007015">
    <property type="term" value="P:actin filament organization"/>
    <property type="evidence" value="ECO:0007669"/>
    <property type="project" value="TreeGrafter"/>
</dbReference>
<evidence type="ECO:0000313" key="13">
    <source>
        <dbReference type="Proteomes" id="UP000605970"/>
    </source>
</evidence>
<keyword evidence="2 8" id="KW-0547">Nucleotide-binding</keyword>
<dbReference type="SUPFAM" id="SSF90257">
    <property type="entry name" value="Myosin rod fragments"/>
    <property type="match status" value="5"/>
</dbReference>
<evidence type="ECO:0000259" key="10">
    <source>
        <dbReference type="PROSITE" id="PS51456"/>
    </source>
</evidence>
<comment type="similarity">
    <text evidence="1 8">Belongs to the TRAFAC class myosin-kinesin ATPase superfamily. Myosin family.</text>
</comment>
<dbReference type="PROSITE" id="PS51844">
    <property type="entry name" value="SH3_LIKE"/>
    <property type="match status" value="1"/>
</dbReference>
<gene>
    <name evidence="12" type="ORF">Mgra_00008440</name>
</gene>
<evidence type="ECO:0000256" key="9">
    <source>
        <dbReference type="SAM" id="MobiDB-lite"/>
    </source>
</evidence>
<evidence type="ECO:0000256" key="2">
    <source>
        <dbReference type="ARBA" id="ARBA00022741"/>
    </source>
</evidence>
<dbReference type="CDD" id="cd01377">
    <property type="entry name" value="MYSc_class_II"/>
    <property type="match status" value="1"/>
</dbReference>
<evidence type="ECO:0008006" key="14">
    <source>
        <dbReference type="Google" id="ProtNLM"/>
    </source>
</evidence>
<name>A0A8S9ZFN6_9BILA</name>
<dbReference type="InterPro" id="IPR027417">
    <property type="entry name" value="P-loop_NTPase"/>
</dbReference>
<dbReference type="GO" id="GO:0016020">
    <property type="term" value="C:membrane"/>
    <property type="evidence" value="ECO:0007669"/>
    <property type="project" value="TreeGrafter"/>
</dbReference>
<keyword evidence="5 8" id="KW-0518">Myosin</keyword>
<dbReference type="SUPFAM" id="SSF52540">
    <property type="entry name" value="P-loop containing nucleoside triphosphate hydrolases"/>
    <property type="match status" value="1"/>
</dbReference>
<dbReference type="InterPro" id="IPR004009">
    <property type="entry name" value="SH3_Myosin"/>
</dbReference>
<dbReference type="FunFam" id="2.30.30.360:FF:000001">
    <property type="entry name" value="Myosin heavy chain"/>
    <property type="match status" value="1"/>
</dbReference>
<dbReference type="Gene3D" id="1.20.5.370">
    <property type="match status" value="3"/>
</dbReference>
<dbReference type="PANTHER" id="PTHR13140">
    <property type="entry name" value="MYOSIN"/>
    <property type="match status" value="1"/>
</dbReference>
<dbReference type="Pfam" id="PF02736">
    <property type="entry name" value="Myosin_N"/>
    <property type="match status" value="1"/>
</dbReference>
<dbReference type="FunFam" id="1.20.120.720:FF:000001">
    <property type="entry name" value="Myosin heavy chain, muscle"/>
    <property type="match status" value="1"/>
</dbReference>
<dbReference type="Proteomes" id="UP000605970">
    <property type="component" value="Unassembled WGS sequence"/>
</dbReference>
<dbReference type="Gene3D" id="2.30.30.360">
    <property type="entry name" value="Myosin S1 fragment, N-terminal"/>
    <property type="match status" value="1"/>
</dbReference>
<reference evidence="12" key="1">
    <citation type="journal article" date="2020" name="Ecol. Evol.">
        <title>Genome structure and content of the rice root-knot nematode (Meloidogyne graminicola).</title>
        <authorList>
            <person name="Phan N.T."/>
            <person name="Danchin E.G.J."/>
            <person name="Klopp C."/>
            <person name="Perfus-Barbeoch L."/>
            <person name="Kozlowski D.K."/>
            <person name="Koutsovoulos G.D."/>
            <person name="Lopez-Roques C."/>
            <person name="Bouchez O."/>
            <person name="Zahm M."/>
            <person name="Besnard G."/>
            <person name="Bellafiore S."/>
        </authorList>
    </citation>
    <scope>NUCLEOTIDE SEQUENCE</scope>
    <source>
        <strain evidence="12">VN-18</strain>
    </source>
</reference>